<dbReference type="InterPro" id="IPR029132">
    <property type="entry name" value="CBAH/NAAA_C"/>
</dbReference>
<dbReference type="OrthoDB" id="1265391at2"/>
<evidence type="ECO:0000256" key="1">
    <source>
        <dbReference type="ARBA" id="ARBA00006625"/>
    </source>
</evidence>
<reference evidence="5" key="1">
    <citation type="journal article" date="2010" name="Mol. Biosyst.">
        <title>Complete genome sequence and comparative analysis of Shewanella violacea, a psychrophilic and piezophilic bacterium from deep sea floor sediments.</title>
        <authorList>
            <person name="Aono E."/>
            <person name="Baba T."/>
            <person name="Ara T."/>
            <person name="Nishi T."/>
            <person name="Nakamichi T."/>
            <person name="Inamoto E."/>
            <person name="Toyonaga H."/>
            <person name="Hasegawa M."/>
            <person name="Takai Y."/>
            <person name="Okumura Y."/>
            <person name="Baba M."/>
            <person name="Tomita M."/>
            <person name="Kato C."/>
            <person name="Oshima T."/>
            <person name="Nakasone K."/>
            <person name="Mori H."/>
        </authorList>
    </citation>
    <scope>NUCLEOTIDE SEQUENCE [LARGE SCALE GENOMIC DNA]</scope>
    <source>
        <strain evidence="5">JCM 10179 / CIP 106290 / LMG 19151 / DSS12</strain>
    </source>
</reference>
<organism evidence="4 5">
    <name type="scientific">Shewanella violacea (strain JCM 10179 / CIP 106290 / LMG 19151 / DSS12)</name>
    <dbReference type="NCBI Taxonomy" id="637905"/>
    <lineage>
        <taxon>Bacteria</taxon>
        <taxon>Pseudomonadati</taxon>
        <taxon>Pseudomonadota</taxon>
        <taxon>Gammaproteobacteria</taxon>
        <taxon>Alteromonadales</taxon>
        <taxon>Shewanellaceae</taxon>
        <taxon>Shewanella</taxon>
    </lineage>
</organism>
<evidence type="ECO:0000313" key="5">
    <source>
        <dbReference type="Proteomes" id="UP000002350"/>
    </source>
</evidence>
<dbReference type="Pfam" id="PF02275">
    <property type="entry name" value="CBAH"/>
    <property type="match status" value="1"/>
</dbReference>
<dbReference type="PANTHER" id="PTHR35527:SF2">
    <property type="entry name" value="HYDROLASE"/>
    <property type="match status" value="1"/>
</dbReference>
<keyword evidence="2 4" id="KW-0378">Hydrolase</keyword>
<dbReference type="KEGG" id="svo:SVI_3983"/>
<proteinExistence type="inferred from homology"/>
<name>D4ZDP3_SHEVD</name>
<dbReference type="Gene3D" id="3.60.60.10">
    <property type="entry name" value="Penicillin V Acylase, Chain A"/>
    <property type="match status" value="1"/>
</dbReference>
<dbReference type="EMBL" id="AP011177">
    <property type="protein sequence ID" value="BAJ03954.1"/>
    <property type="molecule type" value="Genomic_DNA"/>
</dbReference>
<evidence type="ECO:0000256" key="2">
    <source>
        <dbReference type="ARBA" id="ARBA00022801"/>
    </source>
</evidence>
<dbReference type="PANTHER" id="PTHR35527">
    <property type="entry name" value="CHOLOYLGLYCINE HYDROLASE"/>
    <property type="match status" value="1"/>
</dbReference>
<keyword evidence="5" id="KW-1185">Reference proteome</keyword>
<sequence>MCSKITWATQNHGVFVARTMDWFAATNPEAIITPKGVEKDYGFFSKESKFSTFGITTYGYILDGVNDAGLSGHGLYFATALDYENKQSLPKFNLNHLVNFGLSECGNVVDLVKLIEQHHITICEVTDFGPGTIHASFSDITGDNCVIEIENGSLNIWHGKQYNIMTNQPGYNKQLNNWERVKRSIDLAPHTGYTHIQTGGNINPEDRFIHNNYMSSHLKEPTSNLNGHMKLVTNIYKIPQDVPNRVEGEEIVCFPTEFVISYNLNNLTAHFLYTMNDAYMKYNFDISELFTRGVPLRFRLDQADLHGDITEKFLAS</sequence>
<dbReference type="InterPro" id="IPR029055">
    <property type="entry name" value="Ntn_hydrolases_N"/>
</dbReference>
<dbReference type="RefSeq" id="WP_013053245.1">
    <property type="nucleotide sequence ID" value="NC_014012.1"/>
</dbReference>
<evidence type="ECO:0000259" key="3">
    <source>
        <dbReference type="Pfam" id="PF02275"/>
    </source>
</evidence>
<dbReference type="InterPro" id="IPR052193">
    <property type="entry name" value="Peptidase_C59"/>
</dbReference>
<dbReference type="AlphaFoldDB" id="D4ZDP3"/>
<gene>
    <name evidence="4" type="ordered locus">SVI_3983</name>
</gene>
<accession>D4ZDP3</accession>
<dbReference type="eggNOG" id="COG3049">
    <property type="taxonomic scope" value="Bacteria"/>
</dbReference>
<protein>
    <submittedName>
        <fullName evidence="4">Choloylglycine hydrolase family protein</fullName>
    </submittedName>
</protein>
<feature type="domain" description="Choloylglycine hydrolase/NAAA C-terminal" evidence="3">
    <location>
        <begin position="2"/>
        <end position="243"/>
    </location>
</feature>
<evidence type="ECO:0000313" key="4">
    <source>
        <dbReference type="EMBL" id="BAJ03954.1"/>
    </source>
</evidence>
<dbReference type="Proteomes" id="UP000002350">
    <property type="component" value="Chromosome"/>
</dbReference>
<comment type="similarity">
    <text evidence="1">Belongs to the peptidase C59 family.</text>
</comment>
<dbReference type="GO" id="GO:0016787">
    <property type="term" value="F:hydrolase activity"/>
    <property type="evidence" value="ECO:0007669"/>
    <property type="project" value="UniProtKB-KW"/>
</dbReference>
<dbReference type="HOGENOM" id="CLU_045206_0_0_6"/>
<dbReference type="SUPFAM" id="SSF56235">
    <property type="entry name" value="N-terminal nucleophile aminohydrolases (Ntn hydrolases)"/>
    <property type="match status" value="1"/>
</dbReference>